<keyword evidence="3" id="KW-0694">RNA-binding</keyword>
<dbReference type="SUPFAM" id="SSF48013">
    <property type="entry name" value="NusB-like"/>
    <property type="match status" value="1"/>
</dbReference>
<dbReference type="EMBL" id="VSSQ01030670">
    <property type="protein sequence ID" value="MPM81285.1"/>
    <property type="molecule type" value="Genomic_DNA"/>
</dbReference>
<comment type="caution">
    <text evidence="7">The sequence shown here is derived from an EMBL/GenBank/DDBJ whole genome shotgun (WGS) entry which is preliminary data.</text>
</comment>
<dbReference type="InterPro" id="IPR011605">
    <property type="entry name" value="NusB_fam"/>
</dbReference>
<evidence type="ECO:0000256" key="1">
    <source>
        <dbReference type="ARBA" id="ARBA00005952"/>
    </source>
</evidence>
<evidence type="ECO:0000256" key="3">
    <source>
        <dbReference type="ARBA" id="ARBA00022884"/>
    </source>
</evidence>
<dbReference type="InterPro" id="IPR035926">
    <property type="entry name" value="NusB-like_sf"/>
</dbReference>
<dbReference type="GO" id="GO:0003723">
    <property type="term" value="F:RNA binding"/>
    <property type="evidence" value="ECO:0007669"/>
    <property type="project" value="UniProtKB-KW"/>
</dbReference>
<protein>
    <submittedName>
        <fullName evidence="7">Transcription antitermination protein NusB</fullName>
    </submittedName>
</protein>
<sequence length="106" mass="11708">MDVDNEPSQEDVAFADAILEGIKAHEDEIKALIEELAIGWKIGRMPNVDICILKIAIFEMLYRSDIPLKVSINEAVELAKTFGGDNSGRYVNGMLGTLAKRLETKS</sequence>
<evidence type="ECO:0000256" key="4">
    <source>
        <dbReference type="ARBA" id="ARBA00023015"/>
    </source>
</evidence>
<proteinExistence type="inferred from homology"/>
<feature type="domain" description="NusB/RsmB/TIM44" evidence="6">
    <location>
        <begin position="4"/>
        <end position="100"/>
    </location>
</feature>
<dbReference type="Pfam" id="PF01029">
    <property type="entry name" value="NusB"/>
    <property type="match status" value="1"/>
</dbReference>
<dbReference type="PANTHER" id="PTHR11078:SF3">
    <property type="entry name" value="ANTITERMINATION NUSB DOMAIN-CONTAINING PROTEIN"/>
    <property type="match status" value="1"/>
</dbReference>
<comment type="similarity">
    <text evidence="1">Belongs to the NusB family.</text>
</comment>
<evidence type="ECO:0000259" key="6">
    <source>
        <dbReference type="Pfam" id="PF01029"/>
    </source>
</evidence>
<keyword evidence="5" id="KW-0804">Transcription</keyword>
<keyword evidence="2" id="KW-0889">Transcription antitermination</keyword>
<dbReference type="GO" id="GO:0031564">
    <property type="term" value="P:transcription antitermination"/>
    <property type="evidence" value="ECO:0007669"/>
    <property type="project" value="UniProtKB-KW"/>
</dbReference>
<evidence type="ECO:0000256" key="2">
    <source>
        <dbReference type="ARBA" id="ARBA00022814"/>
    </source>
</evidence>
<dbReference type="AlphaFoldDB" id="A0A645CWQ2"/>
<dbReference type="PANTHER" id="PTHR11078">
    <property type="entry name" value="N UTILIZATION SUBSTANCE PROTEIN B-RELATED"/>
    <property type="match status" value="1"/>
</dbReference>
<gene>
    <name evidence="7" type="primary">nusB_24</name>
    <name evidence="7" type="ORF">SDC9_128337</name>
</gene>
<name>A0A645CWQ2_9ZZZZ</name>
<dbReference type="InterPro" id="IPR006027">
    <property type="entry name" value="NusB_RsmB_TIM44"/>
</dbReference>
<keyword evidence="4" id="KW-0805">Transcription regulation</keyword>
<accession>A0A645CWQ2</accession>
<dbReference type="GO" id="GO:0005829">
    <property type="term" value="C:cytosol"/>
    <property type="evidence" value="ECO:0007669"/>
    <property type="project" value="TreeGrafter"/>
</dbReference>
<organism evidence="7">
    <name type="scientific">bioreactor metagenome</name>
    <dbReference type="NCBI Taxonomy" id="1076179"/>
    <lineage>
        <taxon>unclassified sequences</taxon>
        <taxon>metagenomes</taxon>
        <taxon>ecological metagenomes</taxon>
    </lineage>
</organism>
<dbReference type="NCBIfam" id="TIGR01951">
    <property type="entry name" value="nusB"/>
    <property type="match status" value="1"/>
</dbReference>
<dbReference type="Gene3D" id="1.10.940.10">
    <property type="entry name" value="NusB-like"/>
    <property type="match status" value="1"/>
</dbReference>
<dbReference type="GO" id="GO:0006353">
    <property type="term" value="P:DNA-templated transcription termination"/>
    <property type="evidence" value="ECO:0007669"/>
    <property type="project" value="InterPro"/>
</dbReference>
<evidence type="ECO:0000313" key="7">
    <source>
        <dbReference type="EMBL" id="MPM81285.1"/>
    </source>
</evidence>
<evidence type="ECO:0000256" key="5">
    <source>
        <dbReference type="ARBA" id="ARBA00023163"/>
    </source>
</evidence>
<reference evidence="7" key="1">
    <citation type="submission" date="2019-08" db="EMBL/GenBank/DDBJ databases">
        <authorList>
            <person name="Kucharzyk K."/>
            <person name="Murdoch R.W."/>
            <person name="Higgins S."/>
            <person name="Loffler F."/>
        </authorList>
    </citation>
    <scope>NUCLEOTIDE SEQUENCE</scope>
</reference>